<dbReference type="EMBL" id="BAAAHE010000008">
    <property type="protein sequence ID" value="GAA0611115.1"/>
    <property type="molecule type" value="Genomic_DNA"/>
</dbReference>
<dbReference type="InterPro" id="IPR036527">
    <property type="entry name" value="SCP2_sterol-bd_dom_sf"/>
</dbReference>
<gene>
    <name evidence="1" type="ORF">GCM10009547_11450</name>
</gene>
<organism evidence="1 2">
    <name type="scientific">Sporichthya brevicatena</name>
    <dbReference type="NCBI Taxonomy" id="171442"/>
    <lineage>
        <taxon>Bacteria</taxon>
        <taxon>Bacillati</taxon>
        <taxon>Actinomycetota</taxon>
        <taxon>Actinomycetes</taxon>
        <taxon>Sporichthyales</taxon>
        <taxon>Sporichthyaceae</taxon>
        <taxon>Sporichthya</taxon>
    </lineage>
</organism>
<proteinExistence type="predicted"/>
<accession>A0ABP3RIB1</accession>
<keyword evidence="2" id="KW-1185">Reference proteome</keyword>
<dbReference type="Proteomes" id="UP001500957">
    <property type="component" value="Unassembled WGS sequence"/>
</dbReference>
<evidence type="ECO:0000313" key="1">
    <source>
        <dbReference type="EMBL" id="GAA0611115.1"/>
    </source>
</evidence>
<name>A0ABP3RIB1_9ACTN</name>
<comment type="caution">
    <text evidence="1">The sequence shown here is derived from an EMBL/GenBank/DDBJ whole genome shotgun (WGS) entry which is preliminary data.</text>
</comment>
<sequence>MGHEFLSEDWITEVKAVRDEYASQLPDVGVPALKVNVLITGAPETVAPDGVVHAHADTGGPTLALDTGSLADPDLTVTIDYNTAYDLLVEQKPNAAIGAFLSGRIRLTGDIERLASQTGFDPSSIPGLLANFGITGSSTLADVDPLAAEIGGKIRALTA</sequence>
<reference evidence="2" key="1">
    <citation type="journal article" date="2019" name="Int. J. Syst. Evol. Microbiol.">
        <title>The Global Catalogue of Microorganisms (GCM) 10K type strain sequencing project: providing services to taxonomists for standard genome sequencing and annotation.</title>
        <authorList>
            <consortium name="The Broad Institute Genomics Platform"/>
            <consortium name="The Broad Institute Genome Sequencing Center for Infectious Disease"/>
            <person name="Wu L."/>
            <person name="Ma J."/>
        </authorList>
    </citation>
    <scope>NUCLEOTIDE SEQUENCE [LARGE SCALE GENOMIC DNA]</scope>
    <source>
        <strain evidence="2">JCM 10671</strain>
    </source>
</reference>
<dbReference type="RefSeq" id="WP_344602545.1">
    <property type="nucleotide sequence ID" value="NZ_BAAAHE010000008.1"/>
</dbReference>
<evidence type="ECO:0000313" key="2">
    <source>
        <dbReference type="Proteomes" id="UP001500957"/>
    </source>
</evidence>
<evidence type="ECO:0008006" key="3">
    <source>
        <dbReference type="Google" id="ProtNLM"/>
    </source>
</evidence>
<dbReference type="Gene3D" id="3.30.1050.10">
    <property type="entry name" value="SCP2 sterol-binding domain"/>
    <property type="match status" value="1"/>
</dbReference>
<protein>
    <recommendedName>
        <fullName evidence="3">SCP2 domain-containing protein</fullName>
    </recommendedName>
</protein>